<accession>B4IIK8</accession>
<dbReference type="PANTHER" id="PTHR35685:SF2">
    <property type="entry name" value="825-OAK-RELATED"/>
    <property type="match status" value="1"/>
</dbReference>
<proteinExistence type="predicted"/>
<evidence type="ECO:0000313" key="3">
    <source>
        <dbReference type="Proteomes" id="UP000001292"/>
    </source>
</evidence>
<feature type="compositionally biased region" description="Basic and acidic residues" evidence="1">
    <location>
        <begin position="30"/>
        <end position="40"/>
    </location>
</feature>
<dbReference type="Proteomes" id="UP000001292">
    <property type="component" value="Unassembled WGS sequence"/>
</dbReference>
<reference evidence="2 3" key="1">
    <citation type="journal article" date="2007" name="Nature">
        <title>Evolution of genes and genomes on the Drosophila phylogeny.</title>
        <authorList>
            <consortium name="Drosophila 12 Genomes Consortium"/>
            <person name="Clark A.G."/>
            <person name="Eisen M.B."/>
            <person name="Smith D.R."/>
            <person name="Bergman C.M."/>
            <person name="Oliver B."/>
            <person name="Markow T.A."/>
            <person name="Kaufman T.C."/>
            <person name="Kellis M."/>
            <person name="Gelbart W."/>
            <person name="Iyer V.N."/>
            <person name="Pollard D.A."/>
            <person name="Sackton T.B."/>
            <person name="Larracuente A.M."/>
            <person name="Singh N.D."/>
            <person name="Abad J.P."/>
            <person name="Abt D.N."/>
            <person name="Adryan B."/>
            <person name="Aguade M."/>
            <person name="Akashi H."/>
            <person name="Anderson W.W."/>
            <person name="Aquadro C.F."/>
            <person name="Ardell D.H."/>
            <person name="Arguello R."/>
            <person name="Artieri C.G."/>
            <person name="Barbash D.A."/>
            <person name="Barker D."/>
            <person name="Barsanti P."/>
            <person name="Batterham P."/>
            <person name="Batzoglou S."/>
            <person name="Begun D."/>
            <person name="Bhutkar A."/>
            <person name="Blanco E."/>
            <person name="Bosak S.A."/>
            <person name="Bradley R.K."/>
            <person name="Brand A.D."/>
            <person name="Brent M.R."/>
            <person name="Brooks A.N."/>
            <person name="Brown R.H."/>
            <person name="Butlin R.K."/>
            <person name="Caggese C."/>
            <person name="Calvi B.R."/>
            <person name="Bernardo de Carvalho A."/>
            <person name="Caspi A."/>
            <person name="Castrezana S."/>
            <person name="Celniker S.E."/>
            <person name="Chang J.L."/>
            <person name="Chapple C."/>
            <person name="Chatterji S."/>
            <person name="Chinwalla A."/>
            <person name="Civetta A."/>
            <person name="Clifton S.W."/>
            <person name="Comeron J.M."/>
            <person name="Costello J.C."/>
            <person name="Coyne J.A."/>
            <person name="Daub J."/>
            <person name="David R.G."/>
            <person name="Delcher A.L."/>
            <person name="Delehaunty K."/>
            <person name="Do C.B."/>
            <person name="Ebling H."/>
            <person name="Edwards K."/>
            <person name="Eickbush T."/>
            <person name="Evans J.D."/>
            <person name="Filipski A."/>
            <person name="Findeiss S."/>
            <person name="Freyhult E."/>
            <person name="Fulton L."/>
            <person name="Fulton R."/>
            <person name="Garcia A.C."/>
            <person name="Gardiner A."/>
            <person name="Garfield D.A."/>
            <person name="Garvin B.E."/>
            <person name="Gibson G."/>
            <person name="Gilbert D."/>
            <person name="Gnerre S."/>
            <person name="Godfrey J."/>
            <person name="Good R."/>
            <person name="Gotea V."/>
            <person name="Gravely B."/>
            <person name="Greenberg A.J."/>
            <person name="Griffiths-Jones S."/>
            <person name="Gross S."/>
            <person name="Guigo R."/>
            <person name="Gustafson E.A."/>
            <person name="Haerty W."/>
            <person name="Hahn M.W."/>
            <person name="Halligan D.L."/>
            <person name="Halpern A.L."/>
            <person name="Halter G.M."/>
            <person name="Han M.V."/>
            <person name="Heger A."/>
            <person name="Hillier L."/>
            <person name="Hinrichs A.S."/>
            <person name="Holmes I."/>
            <person name="Hoskins R.A."/>
            <person name="Hubisz M.J."/>
            <person name="Hultmark D."/>
            <person name="Huntley M.A."/>
            <person name="Jaffe D.B."/>
            <person name="Jagadeeshan S."/>
            <person name="Jeck W.R."/>
            <person name="Johnson J."/>
            <person name="Jones C.D."/>
            <person name="Jordan W.C."/>
            <person name="Karpen G.H."/>
            <person name="Kataoka E."/>
            <person name="Keightley P.D."/>
            <person name="Kheradpour P."/>
            <person name="Kirkness E.F."/>
            <person name="Koerich L.B."/>
            <person name="Kristiansen K."/>
            <person name="Kudrna D."/>
            <person name="Kulathinal R.J."/>
            <person name="Kumar S."/>
            <person name="Kwok R."/>
            <person name="Lander E."/>
            <person name="Langley C.H."/>
            <person name="Lapoint R."/>
            <person name="Lazzaro B.P."/>
            <person name="Lee S.J."/>
            <person name="Levesque L."/>
            <person name="Li R."/>
            <person name="Lin C.F."/>
            <person name="Lin M.F."/>
            <person name="Lindblad-Toh K."/>
            <person name="Llopart A."/>
            <person name="Long M."/>
            <person name="Low L."/>
            <person name="Lozovsky E."/>
            <person name="Lu J."/>
            <person name="Luo M."/>
            <person name="Machado C.A."/>
            <person name="Makalowski W."/>
            <person name="Marzo M."/>
            <person name="Matsuda M."/>
            <person name="Matzkin L."/>
            <person name="McAllister B."/>
            <person name="McBride C.S."/>
            <person name="McKernan B."/>
            <person name="McKernan K."/>
            <person name="Mendez-Lago M."/>
            <person name="Minx P."/>
            <person name="Mollenhauer M.U."/>
            <person name="Montooth K."/>
            <person name="Mount S.M."/>
            <person name="Mu X."/>
            <person name="Myers E."/>
            <person name="Negre B."/>
            <person name="Newfeld S."/>
            <person name="Nielsen R."/>
            <person name="Noor M.A."/>
            <person name="O'Grady P."/>
            <person name="Pachter L."/>
            <person name="Papaceit M."/>
            <person name="Parisi M.J."/>
            <person name="Parisi M."/>
            <person name="Parts L."/>
            <person name="Pedersen J.S."/>
            <person name="Pesole G."/>
            <person name="Phillippy A.M."/>
            <person name="Ponting C.P."/>
            <person name="Pop M."/>
            <person name="Porcelli D."/>
            <person name="Powell J.R."/>
            <person name="Prohaska S."/>
            <person name="Pruitt K."/>
            <person name="Puig M."/>
            <person name="Quesneville H."/>
            <person name="Ram K.R."/>
            <person name="Rand D."/>
            <person name="Rasmussen M.D."/>
            <person name="Reed L.K."/>
            <person name="Reenan R."/>
            <person name="Reily A."/>
            <person name="Remington K.A."/>
            <person name="Rieger T.T."/>
            <person name="Ritchie M.G."/>
            <person name="Robin C."/>
            <person name="Rogers Y.H."/>
            <person name="Rohde C."/>
            <person name="Rozas J."/>
            <person name="Rubenfield M.J."/>
            <person name="Ruiz A."/>
            <person name="Russo S."/>
            <person name="Salzberg S.L."/>
            <person name="Sanchez-Gracia A."/>
            <person name="Saranga D.J."/>
            <person name="Sato H."/>
            <person name="Schaeffer S.W."/>
            <person name="Schatz M.C."/>
            <person name="Schlenke T."/>
            <person name="Schwartz R."/>
            <person name="Segarra C."/>
            <person name="Singh R.S."/>
            <person name="Sirot L."/>
            <person name="Sirota M."/>
            <person name="Sisneros N.B."/>
            <person name="Smith C.D."/>
            <person name="Smith T.F."/>
            <person name="Spieth J."/>
            <person name="Stage D.E."/>
            <person name="Stark A."/>
            <person name="Stephan W."/>
            <person name="Strausberg R.L."/>
            <person name="Strempel S."/>
            <person name="Sturgill D."/>
            <person name="Sutton G."/>
            <person name="Sutton G.G."/>
            <person name="Tao W."/>
            <person name="Teichmann S."/>
            <person name="Tobari Y.N."/>
            <person name="Tomimura Y."/>
            <person name="Tsolas J.M."/>
            <person name="Valente V.L."/>
            <person name="Venter E."/>
            <person name="Venter J.C."/>
            <person name="Vicario S."/>
            <person name="Vieira F.G."/>
            <person name="Vilella A.J."/>
            <person name="Villasante A."/>
            <person name="Walenz B."/>
            <person name="Wang J."/>
            <person name="Wasserman M."/>
            <person name="Watts T."/>
            <person name="Wilson D."/>
            <person name="Wilson R.K."/>
            <person name="Wing R.A."/>
            <person name="Wolfner M.F."/>
            <person name="Wong A."/>
            <person name="Wong G.K."/>
            <person name="Wu C.I."/>
            <person name="Wu G."/>
            <person name="Yamamoto D."/>
            <person name="Yang H.P."/>
            <person name="Yang S.P."/>
            <person name="Yorke J.A."/>
            <person name="Yoshida K."/>
            <person name="Zdobnov E."/>
            <person name="Zhang P."/>
            <person name="Zhang Y."/>
            <person name="Zimin A.V."/>
            <person name="Baldwin J."/>
            <person name="Abdouelleil A."/>
            <person name="Abdulkadir J."/>
            <person name="Abebe A."/>
            <person name="Abera B."/>
            <person name="Abreu J."/>
            <person name="Acer S.C."/>
            <person name="Aftuck L."/>
            <person name="Alexander A."/>
            <person name="An P."/>
            <person name="Anderson E."/>
            <person name="Anderson S."/>
            <person name="Arachi H."/>
            <person name="Azer M."/>
            <person name="Bachantsang P."/>
            <person name="Barry A."/>
            <person name="Bayul T."/>
            <person name="Berlin A."/>
            <person name="Bessette D."/>
            <person name="Bloom T."/>
            <person name="Blye J."/>
            <person name="Boguslavskiy L."/>
            <person name="Bonnet C."/>
            <person name="Boukhgalter B."/>
            <person name="Bourzgui I."/>
            <person name="Brown A."/>
            <person name="Cahill P."/>
            <person name="Channer S."/>
            <person name="Cheshatsang Y."/>
            <person name="Chuda L."/>
            <person name="Citroen M."/>
            <person name="Collymore A."/>
            <person name="Cooke P."/>
            <person name="Costello M."/>
            <person name="D'Aco K."/>
            <person name="Daza R."/>
            <person name="De Haan G."/>
            <person name="DeGray S."/>
            <person name="DeMaso C."/>
            <person name="Dhargay N."/>
            <person name="Dooley K."/>
            <person name="Dooley E."/>
            <person name="Doricent M."/>
            <person name="Dorje P."/>
            <person name="Dorjee K."/>
            <person name="Dupes A."/>
            <person name="Elong R."/>
            <person name="Falk J."/>
            <person name="Farina A."/>
            <person name="Faro S."/>
            <person name="Ferguson D."/>
            <person name="Fisher S."/>
            <person name="Foley C.D."/>
            <person name="Franke A."/>
            <person name="Friedrich D."/>
            <person name="Gadbois L."/>
            <person name="Gearin G."/>
            <person name="Gearin C.R."/>
            <person name="Giannoukos G."/>
            <person name="Goode T."/>
            <person name="Graham J."/>
            <person name="Grandbois E."/>
            <person name="Grewal S."/>
            <person name="Gyaltsen K."/>
            <person name="Hafez N."/>
            <person name="Hagos B."/>
            <person name="Hall J."/>
            <person name="Henson C."/>
            <person name="Hollinger A."/>
            <person name="Honan T."/>
            <person name="Huard M.D."/>
            <person name="Hughes L."/>
            <person name="Hurhula B."/>
            <person name="Husby M.E."/>
            <person name="Kamat A."/>
            <person name="Kanga B."/>
            <person name="Kashin S."/>
            <person name="Khazanovich D."/>
            <person name="Kisner P."/>
            <person name="Lance K."/>
            <person name="Lara M."/>
            <person name="Lee W."/>
            <person name="Lennon N."/>
            <person name="Letendre F."/>
            <person name="LeVine R."/>
            <person name="Lipovsky A."/>
            <person name="Liu X."/>
            <person name="Liu J."/>
            <person name="Liu S."/>
            <person name="Lokyitsang T."/>
            <person name="Lokyitsang Y."/>
            <person name="Lubonja R."/>
            <person name="Lui A."/>
            <person name="MacDonald P."/>
            <person name="Magnisalis V."/>
            <person name="Maru K."/>
            <person name="Matthews C."/>
            <person name="McCusker W."/>
            <person name="McDonough S."/>
            <person name="Mehta T."/>
            <person name="Meldrim J."/>
            <person name="Meneus L."/>
            <person name="Mihai O."/>
            <person name="Mihalev A."/>
            <person name="Mihova T."/>
            <person name="Mittelman R."/>
            <person name="Mlenga V."/>
            <person name="Montmayeur A."/>
            <person name="Mulrain L."/>
            <person name="Navidi A."/>
            <person name="Naylor J."/>
            <person name="Negash T."/>
            <person name="Nguyen T."/>
            <person name="Nguyen N."/>
            <person name="Nicol R."/>
            <person name="Norbu C."/>
            <person name="Norbu N."/>
            <person name="Novod N."/>
            <person name="O'Neill B."/>
            <person name="Osman S."/>
            <person name="Markiewicz E."/>
            <person name="Oyono O.L."/>
            <person name="Patti C."/>
            <person name="Phunkhang P."/>
            <person name="Pierre F."/>
            <person name="Priest M."/>
            <person name="Raghuraman S."/>
            <person name="Rege F."/>
            <person name="Reyes R."/>
            <person name="Rise C."/>
            <person name="Rogov P."/>
            <person name="Ross K."/>
            <person name="Ryan E."/>
            <person name="Settipalli S."/>
            <person name="Shea T."/>
            <person name="Sherpa N."/>
            <person name="Shi L."/>
            <person name="Shih D."/>
            <person name="Sparrow T."/>
            <person name="Spaulding J."/>
            <person name="Stalker J."/>
            <person name="Stange-Thomann N."/>
            <person name="Stavropoulos S."/>
            <person name="Stone C."/>
            <person name="Strader C."/>
            <person name="Tesfaye S."/>
            <person name="Thomson T."/>
            <person name="Thoulutsang Y."/>
            <person name="Thoulutsang D."/>
            <person name="Topham K."/>
            <person name="Topping I."/>
            <person name="Tsamla T."/>
            <person name="Vassiliev H."/>
            <person name="Vo A."/>
            <person name="Wangchuk T."/>
            <person name="Wangdi T."/>
            <person name="Weiand M."/>
            <person name="Wilkinson J."/>
            <person name="Wilson A."/>
            <person name="Yadav S."/>
            <person name="Young G."/>
            <person name="Yu Q."/>
            <person name="Zembek L."/>
            <person name="Zhong D."/>
            <person name="Zimmer A."/>
            <person name="Zwirko Z."/>
            <person name="Jaffe D.B."/>
            <person name="Alvarez P."/>
            <person name="Brockman W."/>
            <person name="Butler J."/>
            <person name="Chin C."/>
            <person name="Gnerre S."/>
            <person name="Grabherr M."/>
            <person name="Kleber M."/>
            <person name="Mauceli E."/>
            <person name="MacCallum I."/>
        </authorList>
    </citation>
    <scope>NUCLEOTIDE SEQUENCE [LARGE SCALE GENOMIC DNA]</scope>
    <source>
        <strain evidence="3">Rob3c / Tucson 14021-0248.25</strain>
    </source>
</reference>
<sequence>MEKCKPEERSRPKEKRRPKEQQRTWPPQEQPREQSQEQRRFHCSSWRSPGYWWRSQLEREQLPRQQEQFHARVLEYDISSLESIVLRPVCKLLVHSTAPVVTATSSQVIARNYKGITAAPAIAPVGAPLAAPVVAKYAAAPLAAPVVAKYAAAPLAAPLAYSSPLAYSAPLSYAAAPAPFLI</sequence>
<protein>
    <submittedName>
        <fullName evidence="2">GM19525</fullName>
    </submittedName>
</protein>
<gene>
    <name evidence="2" type="primary">Dsec\GM19525</name>
    <name evidence="2" type="ORF">Dsec_GM19525</name>
</gene>
<evidence type="ECO:0000313" key="2">
    <source>
        <dbReference type="EMBL" id="EDW49779.1"/>
    </source>
</evidence>
<dbReference type="AlphaFoldDB" id="B4IIK8"/>
<dbReference type="STRING" id="7238.B4IIK8"/>
<name>B4IIK8_DROSE</name>
<dbReference type="OMA" id="MEKCKPE"/>
<feature type="region of interest" description="Disordered" evidence="1">
    <location>
        <begin position="1"/>
        <end position="41"/>
    </location>
</feature>
<dbReference type="EMBL" id="CH480844">
    <property type="protein sequence ID" value="EDW49779.1"/>
    <property type="molecule type" value="Genomic_DNA"/>
</dbReference>
<feature type="compositionally biased region" description="Basic and acidic residues" evidence="1">
    <location>
        <begin position="1"/>
        <end position="22"/>
    </location>
</feature>
<organism evidence="3">
    <name type="scientific">Drosophila sechellia</name>
    <name type="common">Fruit fly</name>
    <dbReference type="NCBI Taxonomy" id="7238"/>
    <lineage>
        <taxon>Eukaryota</taxon>
        <taxon>Metazoa</taxon>
        <taxon>Ecdysozoa</taxon>
        <taxon>Arthropoda</taxon>
        <taxon>Hexapoda</taxon>
        <taxon>Insecta</taxon>
        <taxon>Pterygota</taxon>
        <taxon>Neoptera</taxon>
        <taxon>Endopterygota</taxon>
        <taxon>Diptera</taxon>
        <taxon>Brachycera</taxon>
        <taxon>Muscomorpha</taxon>
        <taxon>Ephydroidea</taxon>
        <taxon>Drosophilidae</taxon>
        <taxon>Drosophila</taxon>
        <taxon>Sophophora</taxon>
    </lineage>
</organism>
<dbReference type="PANTHER" id="PTHR35685">
    <property type="entry name" value="825-OAK-RELATED-RELATED"/>
    <property type="match status" value="1"/>
</dbReference>
<evidence type="ECO:0000256" key="1">
    <source>
        <dbReference type="SAM" id="MobiDB-lite"/>
    </source>
</evidence>
<dbReference type="HOGENOM" id="CLU_1483504_0_0_1"/>
<keyword evidence="3" id="KW-1185">Reference proteome</keyword>